<dbReference type="InterPro" id="IPR003661">
    <property type="entry name" value="HisK_dim/P_dom"/>
</dbReference>
<evidence type="ECO:0000256" key="8">
    <source>
        <dbReference type="ARBA" id="ARBA00023012"/>
    </source>
</evidence>
<dbReference type="GO" id="GO:0000156">
    <property type="term" value="F:phosphorelay response regulator activity"/>
    <property type="evidence" value="ECO:0007669"/>
    <property type="project" value="TreeGrafter"/>
</dbReference>
<keyword evidence="9" id="KW-0472">Membrane</keyword>
<dbReference type="AlphaFoldDB" id="A0A4Z0BDI4"/>
<evidence type="ECO:0000256" key="9">
    <source>
        <dbReference type="SAM" id="Phobius"/>
    </source>
</evidence>
<accession>A0A4Z0BDI4</accession>
<keyword evidence="8" id="KW-0902">Two-component regulatory system</keyword>
<evidence type="ECO:0000256" key="4">
    <source>
        <dbReference type="ARBA" id="ARBA00022679"/>
    </source>
</evidence>
<gene>
    <name evidence="11" type="ORF">EZ242_17770</name>
</gene>
<evidence type="ECO:0000313" key="11">
    <source>
        <dbReference type="EMBL" id="TFY97375.1"/>
    </source>
</evidence>
<dbReference type="OrthoDB" id="9815750at2"/>
<comment type="subcellular location">
    <subcellularLocation>
        <location evidence="2">Membrane</location>
    </subcellularLocation>
</comment>
<dbReference type="Proteomes" id="UP000297564">
    <property type="component" value="Unassembled WGS sequence"/>
</dbReference>
<dbReference type="PANTHER" id="PTHR42878">
    <property type="entry name" value="TWO-COMPONENT HISTIDINE KINASE"/>
    <property type="match status" value="1"/>
</dbReference>
<keyword evidence="7" id="KW-0067">ATP-binding</keyword>
<dbReference type="CDD" id="cd00082">
    <property type="entry name" value="HisKA"/>
    <property type="match status" value="1"/>
</dbReference>
<keyword evidence="12" id="KW-1185">Reference proteome</keyword>
<evidence type="ECO:0000313" key="12">
    <source>
        <dbReference type="Proteomes" id="UP000297564"/>
    </source>
</evidence>
<dbReference type="SMART" id="SM00388">
    <property type="entry name" value="HisKA"/>
    <property type="match status" value="1"/>
</dbReference>
<dbReference type="SMART" id="SM00387">
    <property type="entry name" value="HATPase_c"/>
    <property type="match status" value="1"/>
</dbReference>
<name>A0A4Z0BDI4_9BURK</name>
<dbReference type="SUPFAM" id="SSF55874">
    <property type="entry name" value="ATPase domain of HSP90 chaperone/DNA topoisomerase II/histidine kinase"/>
    <property type="match status" value="1"/>
</dbReference>
<feature type="transmembrane region" description="Helical" evidence="9">
    <location>
        <begin position="163"/>
        <end position="181"/>
    </location>
</feature>
<reference evidence="11 12" key="1">
    <citation type="submission" date="2019-03" db="EMBL/GenBank/DDBJ databases">
        <title>Ramlibacter rhizophilus CCTCC AB2015357, whole genome shotgun sequence.</title>
        <authorList>
            <person name="Zhang X."/>
            <person name="Feng G."/>
            <person name="Zhu H."/>
        </authorList>
    </citation>
    <scope>NUCLEOTIDE SEQUENCE [LARGE SCALE GENOMIC DNA]</scope>
    <source>
        <strain evidence="11 12">CCTCC AB2015357</strain>
    </source>
</reference>
<feature type="transmembrane region" description="Helical" evidence="9">
    <location>
        <begin position="58"/>
        <end position="76"/>
    </location>
</feature>
<dbReference type="InterPro" id="IPR036890">
    <property type="entry name" value="HATPase_C_sf"/>
</dbReference>
<keyword evidence="9" id="KW-0812">Transmembrane</keyword>
<keyword evidence="9" id="KW-1133">Transmembrane helix</keyword>
<dbReference type="Gene3D" id="3.30.565.10">
    <property type="entry name" value="Histidine kinase-like ATPase, C-terminal domain"/>
    <property type="match status" value="1"/>
</dbReference>
<dbReference type="InterPro" id="IPR000014">
    <property type="entry name" value="PAS"/>
</dbReference>
<dbReference type="SUPFAM" id="SSF47384">
    <property type="entry name" value="Homodimeric domain of signal transducing histidine kinase"/>
    <property type="match status" value="1"/>
</dbReference>
<dbReference type="GO" id="GO:0000155">
    <property type="term" value="F:phosphorelay sensor kinase activity"/>
    <property type="evidence" value="ECO:0007669"/>
    <property type="project" value="InterPro"/>
</dbReference>
<evidence type="ECO:0000256" key="1">
    <source>
        <dbReference type="ARBA" id="ARBA00000085"/>
    </source>
</evidence>
<evidence type="ECO:0000256" key="6">
    <source>
        <dbReference type="ARBA" id="ARBA00022777"/>
    </source>
</evidence>
<dbReference type="InterPro" id="IPR003594">
    <property type="entry name" value="HATPase_dom"/>
</dbReference>
<feature type="domain" description="Histidine kinase" evidence="10">
    <location>
        <begin position="334"/>
        <end position="550"/>
    </location>
</feature>
<dbReference type="GO" id="GO:0016020">
    <property type="term" value="C:membrane"/>
    <property type="evidence" value="ECO:0007669"/>
    <property type="project" value="UniProtKB-SubCell"/>
</dbReference>
<dbReference type="InterPro" id="IPR036097">
    <property type="entry name" value="HisK_dim/P_sf"/>
</dbReference>
<dbReference type="Pfam" id="PF25323">
    <property type="entry name" value="6TM_PilS"/>
    <property type="match status" value="1"/>
</dbReference>
<evidence type="ECO:0000256" key="2">
    <source>
        <dbReference type="ARBA" id="ARBA00004370"/>
    </source>
</evidence>
<keyword evidence="6" id="KW-0418">Kinase</keyword>
<organism evidence="11 12">
    <name type="scientific">Ramlibacter rhizophilus</name>
    <dbReference type="NCBI Taxonomy" id="1781167"/>
    <lineage>
        <taxon>Bacteria</taxon>
        <taxon>Pseudomonadati</taxon>
        <taxon>Pseudomonadota</taxon>
        <taxon>Betaproteobacteria</taxon>
        <taxon>Burkholderiales</taxon>
        <taxon>Comamonadaceae</taxon>
        <taxon>Ramlibacter</taxon>
    </lineage>
</organism>
<dbReference type="Pfam" id="PF02518">
    <property type="entry name" value="HATPase_c"/>
    <property type="match status" value="1"/>
</dbReference>
<dbReference type="Gene3D" id="3.30.450.20">
    <property type="entry name" value="PAS domain"/>
    <property type="match status" value="1"/>
</dbReference>
<dbReference type="Pfam" id="PF00512">
    <property type="entry name" value="HisKA"/>
    <property type="match status" value="1"/>
</dbReference>
<dbReference type="Pfam" id="PF13188">
    <property type="entry name" value="PAS_8"/>
    <property type="match status" value="1"/>
</dbReference>
<dbReference type="GO" id="GO:0005524">
    <property type="term" value="F:ATP binding"/>
    <property type="evidence" value="ECO:0007669"/>
    <property type="project" value="UniProtKB-KW"/>
</dbReference>
<dbReference type="EMBL" id="SMLL01000007">
    <property type="protein sequence ID" value="TFY97375.1"/>
    <property type="molecule type" value="Genomic_DNA"/>
</dbReference>
<evidence type="ECO:0000256" key="3">
    <source>
        <dbReference type="ARBA" id="ARBA00012438"/>
    </source>
</evidence>
<protein>
    <recommendedName>
        <fullName evidence="3">histidine kinase</fullName>
        <ecNumber evidence="3">2.7.13.3</ecNumber>
    </recommendedName>
</protein>
<dbReference type="Gene3D" id="1.10.287.130">
    <property type="match status" value="1"/>
</dbReference>
<proteinExistence type="predicted"/>
<dbReference type="GO" id="GO:0007234">
    <property type="term" value="P:osmosensory signaling via phosphorelay pathway"/>
    <property type="evidence" value="ECO:0007669"/>
    <property type="project" value="TreeGrafter"/>
</dbReference>
<sequence>MTGPVSVAPWEQAAALPPVESGLDRLWRGFANARVVVAALVLMVLGGLYSTLSAVPGPGWLLGGCAAYLVATLAVRAMARPIGRRFDVFWPATIGMDLVAYSALHYLQPVGIGFSPLFALPVLMASVLGSATLAFGTTAAVALLLLADAWLHVLSYPYDLPQRFLQAGLTGMGYFAVAALARQLAVRLVREEQRVHASQEAARLQAQVNELVIATLADGILVVDQGDQVRAANPTACALLGRLGMLPGFSLAGEPNWRPLLELTRRSFESHADQLAEVPLGGAGEAPRRVLVRTRLAAARGGLGLCVVFLEDLREMEARVRTEKLAAMGRMSAAVAHEIRNPLAAITQANALLDEELSDAGQRQLTALVRHNAQRLARIVEDVLNVSRVQQQGLPQSLPVALASAVADTCGDWSRQTDNMQRLRIAVPHAAPVQVLFDTEHLRRVLVNLLDNAARHAAAGPDSIQVAAAGPGAEALLRVWSDGPPLEPTVRSHLFEPFFSSESRSSGLGLYICRELCERHGAQIGYRRAPAPLQPAREGNEFFVQFRFTPARLARGSAADRIQA</sequence>
<dbReference type="GO" id="GO:0030295">
    <property type="term" value="F:protein kinase activator activity"/>
    <property type="evidence" value="ECO:0007669"/>
    <property type="project" value="TreeGrafter"/>
</dbReference>
<evidence type="ECO:0000259" key="10">
    <source>
        <dbReference type="PROSITE" id="PS50109"/>
    </source>
</evidence>
<dbReference type="InterPro" id="IPR050351">
    <property type="entry name" value="BphY/WalK/GraS-like"/>
</dbReference>
<comment type="catalytic activity">
    <reaction evidence="1">
        <text>ATP + protein L-histidine = ADP + protein N-phospho-L-histidine.</text>
        <dbReference type="EC" id="2.7.13.3"/>
    </reaction>
</comment>
<feature type="transmembrane region" description="Helical" evidence="9">
    <location>
        <begin position="127"/>
        <end position="151"/>
    </location>
</feature>
<keyword evidence="5" id="KW-0547">Nucleotide-binding</keyword>
<keyword evidence="4" id="KW-0808">Transferase</keyword>
<dbReference type="EC" id="2.7.13.3" evidence="3"/>
<dbReference type="InterPro" id="IPR005467">
    <property type="entry name" value="His_kinase_dom"/>
</dbReference>
<dbReference type="PANTHER" id="PTHR42878:SF7">
    <property type="entry name" value="SENSOR HISTIDINE KINASE GLRK"/>
    <property type="match status" value="1"/>
</dbReference>
<dbReference type="PROSITE" id="PS50109">
    <property type="entry name" value="HIS_KIN"/>
    <property type="match status" value="1"/>
</dbReference>
<evidence type="ECO:0000256" key="7">
    <source>
        <dbReference type="ARBA" id="ARBA00022840"/>
    </source>
</evidence>
<feature type="transmembrane region" description="Helical" evidence="9">
    <location>
        <begin position="35"/>
        <end position="52"/>
    </location>
</feature>
<comment type="caution">
    <text evidence="11">The sequence shown here is derived from an EMBL/GenBank/DDBJ whole genome shotgun (WGS) entry which is preliminary data.</text>
</comment>
<evidence type="ECO:0000256" key="5">
    <source>
        <dbReference type="ARBA" id="ARBA00022741"/>
    </source>
</evidence>